<protein>
    <recommendedName>
        <fullName evidence="1">DUF7253 domain-containing protein</fullName>
    </recommendedName>
</protein>
<sequence>MARFFGSIGYGHAVETTPGVFEDKITEREYYGDVNRSQKQYDSEPKVLQNLRLNNEISILADSYAEENFFAIKYVRWMGARWVVTNVEVRRPRLILNLGEVYNGPTP</sequence>
<dbReference type="EMBL" id="BK014718">
    <property type="protein sequence ID" value="DAD69339.1"/>
    <property type="molecule type" value="Genomic_DNA"/>
</dbReference>
<evidence type="ECO:0000313" key="2">
    <source>
        <dbReference type="EMBL" id="DAD69339.1"/>
    </source>
</evidence>
<proteinExistence type="predicted"/>
<dbReference type="InterPro" id="IPR055677">
    <property type="entry name" value="DUF7253"/>
</dbReference>
<organism evidence="2">
    <name type="scientific">Siphoviridae sp. ctxZP4</name>
    <dbReference type="NCBI Taxonomy" id="2823611"/>
    <lineage>
        <taxon>Viruses</taxon>
        <taxon>Duplodnaviria</taxon>
        <taxon>Heunggongvirae</taxon>
        <taxon>Uroviricota</taxon>
        <taxon>Caudoviricetes</taxon>
    </lineage>
</organism>
<feature type="domain" description="DUF7253" evidence="1">
    <location>
        <begin position="1"/>
        <end position="107"/>
    </location>
</feature>
<dbReference type="Pfam" id="PF23911">
    <property type="entry name" value="DUF7253"/>
    <property type="match status" value="1"/>
</dbReference>
<accession>A0A8S5LHM0</accession>
<reference evidence="2" key="1">
    <citation type="journal article" date="2021" name="Proc. Natl. Acad. Sci. U.S.A.">
        <title>A Catalog of Tens of Thousands of Viruses from Human Metagenomes Reveals Hidden Associations with Chronic Diseases.</title>
        <authorList>
            <person name="Tisza M.J."/>
            <person name="Buck C.B."/>
        </authorList>
    </citation>
    <scope>NUCLEOTIDE SEQUENCE</scope>
    <source>
        <strain evidence="2">CtxZP4</strain>
    </source>
</reference>
<evidence type="ECO:0000259" key="1">
    <source>
        <dbReference type="Pfam" id="PF23911"/>
    </source>
</evidence>
<name>A0A8S5LHM0_9CAUD</name>